<feature type="non-terminal residue" evidence="1">
    <location>
        <position position="41"/>
    </location>
</feature>
<accession>A0A9W4TC07</accession>
<proteinExistence type="predicted"/>
<comment type="caution">
    <text evidence="1">The sequence shown here is derived from an EMBL/GenBank/DDBJ whole genome shotgun (WGS) entry which is preliminary data.</text>
</comment>
<sequence length="41" mass="4939">RDSPSPIHKYFKRSNSKWSLLSFLKESVEEPFHLKIDSYLK</sequence>
<evidence type="ECO:0000313" key="1">
    <source>
        <dbReference type="EMBL" id="CAI2200258.1"/>
    </source>
</evidence>
<keyword evidence="2" id="KW-1185">Reference proteome</keyword>
<name>A0A9W4TC07_9GLOM</name>
<dbReference type="Proteomes" id="UP001153678">
    <property type="component" value="Unassembled WGS sequence"/>
</dbReference>
<dbReference type="AlphaFoldDB" id="A0A9W4TC07"/>
<organism evidence="1 2">
    <name type="scientific">Funneliformis geosporum</name>
    <dbReference type="NCBI Taxonomy" id="1117311"/>
    <lineage>
        <taxon>Eukaryota</taxon>
        <taxon>Fungi</taxon>
        <taxon>Fungi incertae sedis</taxon>
        <taxon>Mucoromycota</taxon>
        <taxon>Glomeromycotina</taxon>
        <taxon>Glomeromycetes</taxon>
        <taxon>Glomerales</taxon>
        <taxon>Glomeraceae</taxon>
        <taxon>Funneliformis</taxon>
    </lineage>
</organism>
<evidence type="ECO:0000313" key="2">
    <source>
        <dbReference type="Proteomes" id="UP001153678"/>
    </source>
</evidence>
<protein>
    <submittedName>
        <fullName evidence="1">4803_t:CDS:1</fullName>
    </submittedName>
</protein>
<dbReference type="EMBL" id="CAMKVN010023848">
    <property type="protein sequence ID" value="CAI2200258.1"/>
    <property type="molecule type" value="Genomic_DNA"/>
</dbReference>
<gene>
    <name evidence="1" type="ORF">FWILDA_LOCUS19479</name>
</gene>
<feature type="non-terminal residue" evidence="1">
    <location>
        <position position="1"/>
    </location>
</feature>
<reference evidence="1" key="1">
    <citation type="submission" date="2022-08" db="EMBL/GenBank/DDBJ databases">
        <authorList>
            <person name="Kallberg Y."/>
            <person name="Tangrot J."/>
            <person name="Rosling A."/>
        </authorList>
    </citation>
    <scope>NUCLEOTIDE SEQUENCE</scope>
    <source>
        <strain evidence="1">Wild A</strain>
    </source>
</reference>